<accession>A0A7S1R9W0</accession>
<feature type="disulfide bond" evidence="6">
    <location>
        <begin position="101"/>
        <end position="106"/>
    </location>
</feature>
<dbReference type="InterPro" id="IPR021109">
    <property type="entry name" value="Peptidase_aspartic_dom_sf"/>
</dbReference>
<feature type="active site" evidence="5">
    <location>
        <position position="289"/>
    </location>
</feature>
<keyword evidence="6" id="KW-1015">Disulfide bond</keyword>
<dbReference type="InterPro" id="IPR001461">
    <property type="entry name" value="Aspartic_peptidase_A1"/>
</dbReference>
<organism evidence="9">
    <name type="scientific">Alexandrium catenella</name>
    <name type="common">Red tide dinoflagellate</name>
    <name type="synonym">Gonyaulax catenella</name>
    <dbReference type="NCBI Taxonomy" id="2925"/>
    <lineage>
        <taxon>Eukaryota</taxon>
        <taxon>Sar</taxon>
        <taxon>Alveolata</taxon>
        <taxon>Dinophyceae</taxon>
        <taxon>Gonyaulacales</taxon>
        <taxon>Pyrocystaceae</taxon>
        <taxon>Alexandrium</taxon>
    </lineage>
</organism>
<keyword evidence="7" id="KW-0732">Signal</keyword>
<dbReference type="CDD" id="cd05471">
    <property type="entry name" value="pepsin_like"/>
    <property type="match status" value="1"/>
</dbReference>
<evidence type="ECO:0000256" key="1">
    <source>
        <dbReference type="ARBA" id="ARBA00007447"/>
    </source>
</evidence>
<protein>
    <recommendedName>
        <fullName evidence="8">Peptidase A1 domain-containing protein</fullName>
    </recommendedName>
</protein>
<gene>
    <name evidence="9" type="ORF">ACAT0790_LOCUS37177</name>
</gene>
<sequence>MMSAVRSRLVTTCLFVAGLAPVQTMLLEATPVKRALAGPTSSGLFLIPMHHERVPVRRGGKVVSHKTAYSGTIHIGSPVPQDFRVVFDTGSAHLIVPAVECDSEPCRKRQRYNISASSTGRSIKVDGTPVGPGDLADRVSIGFGSGKVVGEPVRERFCLGSAPGACGEVQAIMATKLEGSAFKEMQFDGILGLGLSSLALSKAFSVFNMLADSAQLAQPYFSVFISNSDTQESELAVGGHNERRLMSPFSWVPIVKPEMGYWQVEIGSIRIDGKELDMCQDGACSAILDSGTSHLGLPASHYSVVDSLLARPAASMKDDCASSEAPTVELQLKGINLTLQPRDYMRPMPLSKSVMKHSGLPDAEQYCRPKLMPLKWPPPLGPKVLILGEPVLKRYYTAYDWRGPRAGFALADQEGGKRQALDKRGSAGADRYTSNDAIMLVQVTLAVSHRSFGHRRCVRALAAVPMLGL</sequence>
<comment type="similarity">
    <text evidence="1">Belongs to the peptidase A1 family.</text>
</comment>
<dbReference type="GO" id="GO:0006508">
    <property type="term" value="P:proteolysis"/>
    <property type="evidence" value="ECO:0007669"/>
    <property type="project" value="UniProtKB-KW"/>
</dbReference>
<evidence type="ECO:0000256" key="6">
    <source>
        <dbReference type="PIRSR" id="PIRSR601461-2"/>
    </source>
</evidence>
<feature type="chain" id="PRO_5031229486" description="Peptidase A1 domain-containing protein" evidence="7">
    <location>
        <begin position="25"/>
        <end position="469"/>
    </location>
</feature>
<feature type="domain" description="Peptidase A1" evidence="8">
    <location>
        <begin position="69"/>
        <end position="409"/>
    </location>
</feature>
<keyword evidence="2" id="KW-0645">Protease</keyword>
<dbReference type="Gene3D" id="2.40.70.10">
    <property type="entry name" value="Acid Proteases"/>
    <property type="match status" value="2"/>
</dbReference>
<evidence type="ECO:0000256" key="2">
    <source>
        <dbReference type="ARBA" id="ARBA00022670"/>
    </source>
</evidence>
<name>A0A7S1R9W0_ALECA</name>
<evidence type="ECO:0000256" key="5">
    <source>
        <dbReference type="PIRSR" id="PIRSR601461-1"/>
    </source>
</evidence>
<dbReference type="EMBL" id="HBGE01062098">
    <property type="protein sequence ID" value="CAD9160412.1"/>
    <property type="molecule type" value="Transcribed_RNA"/>
</dbReference>
<evidence type="ECO:0000259" key="8">
    <source>
        <dbReference type="PROSITE" id="PS51767"/>
    </source>
</evidence>
<evidence type="ECO:0000256" key="3">
    <source>
        <dbReference type="ARBA" id="ARBA00022750"/>
    </source>
</evidence>
<dbReference type="InterPro" id="IPR033121">
    <property type="entry name" value="PEPTIDASE_A1"/>
</dbReference>
<feature type="active site" evidence="5">
    <location>
        <position position="88"/>
    </location>
</feature>
<dbReference type="PANTHER" id="PTHR47966:SF51">
    <property type="entry name" value="BETA-SITE APP-CLEAVING ENZYME, ISOFORM A-RELATED"/>
    <property type="match status" value="1"/>
</dbReference>
<feature type="signal peptide" evidence="7">
    <location>
        <begin position="1"/>
        <end position="24"/>
    </location>
</feature>
<dbReference type="PANTHER" id="PTHR47966">
    <property type="entry name" value="BETA-SITE APP-CLEAVING ENZYME, ISOFORM A-RELATED"/>
    <property type="match status" value="1"/>
</dbReference>
<dbReference type="SUPFAM" id="SSF50630">
    <property type="entry name" value="Acid proteases"/>
    <property type="match status" value="1"/>
</dbReference>
<keyword evidence="4" id="KW-0378">Hydrolase</keyword>
<reference evidence="9" key="1">
    <citation type="submission" date="2021-01" db="EMBL/GenBank/DDBJ databases">
        <authorList>
            <person name="Corre E."/>
            <person name="Pelletier E."/>
            <person name="Niang G."/>
            <person name="Scheremetjew M."/>
            <person name="Finn R."/>
            <person name="Kale V."/>
            <person name="Holt S."/>
            <person name="Cochrane G."/>
            <person name="Meng A."/>
            <person name="Brown T."/>
            <person name="Cohen L."/>
        </authorList>
    </citation>
    <scope>NUCLEOTIDE SEQUENCE</scope>
    <source>
        <strain evidence="9">OF101</strain>
    </source>
</reference>
<dbReference type="InterPro" id="IPR034164">
    <property type="entry name" value="Pepsin-like_dom"/>
</dbReference>
<evidence type="ECO:0000256" key="4">
    <source>
        <dbReference type="ARBA" id="ARBA00022801"/>
    </source>
</evidence>
<dbReference type="AlphaFoldDB" id="A0A7S1R9W0"/>
<dbReference type="PRINTS" id="PR00792">
    <property type="entry name" value="PEPSIN"/>
</dbReference>
<evidence type="ECO:0000256" key="7">
    <source>
        <dbReference type="SAM" id="SignalP"/>
    </source>
</evidence>
<dbReference type="Pfam" id="PF00026">
    <property type="entry name" value="Asp"/>
    <property type="match status" value="1"/>
</dbReference>
<keyword evidence="3" id="KW-0064">Aspartyl protease</keyword>
<evidence type="ECO:0000313" key="9">
    <source>
        <dbReference type="EMBL" id="CAD9160412.1"/>
    </source>
</evidence>
<dbReference type="GO" id="GO:0004190">
    <property type="term" value="F:aspartic-type endopeptidase activity"/>
    <property type="evidence" value="ECO:0007669"/>
    <property type="project" value="UniProtKB-KW"/>
</dbReference>
<proteinExistence type="inferred from homology"/>
<dbReference type="PROSITE" id="PS51767">
    <property type="entry name" value="PEPTIDASE_A1"/>
    <property type="match status" value="1"/>
</dbReference>